<dbReference type="Gene3D" id="3.10.150.10">
    <property type="entry name" value="DNA Polymerase III, subunit A, domain 2"/>
    <property type="match status" value="1"/>
</dbReference>
<dbReference type="EMBL" id="BLAP01000030">
    <property type="protein sequence ID" value="GET12318.1"/>
    <property type="molecule type" value="Genomic_DNA"/>
</dbReference>
<evidence type="ECO:0008006" key="2">
    <source>
        <dbReference type="Google" id="ProtNLM"/>
    </source>
</evidence>
<gene>
    <name evidence="1" type="ORF">SN811_08180</name>
</gene>
<dbReference type="AlphaFoldDB" id="A0A6F9Y4F3"/>
<protein>
    <recommendedName>
        <fullName evidence="2">DNA polymerase III beta sliding clamp C-terminal domain-containing protein</fullName>
    </recommendedName>
</protein>
<proteinExistence type="predicted"/>
<reference evidence="1" key="1">
    <citation type="submission" date="2019-10" db="EMBL/GenBank/DDBJ databases">
        <title>Lactobacillus agilis SN811 Whole Genome Sequencing Project.</title>
        <authorList>
            <person name="Suzuki S."/>
            <person name="Endo A."/>
            <person name="Maeno S."/>
            <person name="Shiwa Y."/>
            <person name="Matsutani M."/>
            <person name="Kajikawa A."/>
        </authorList>
    </citation>
    <scope>NUCLEOTIDE SEQUENCE</scope>
    <source>
        <strain evidence="1">SN811</strain>
    </source>
</reference>
<comment type="caution">
    <text evidence="1">The sequence shown here is derived from an EMBL/GenBank/DDBJ whole genome shotgun (WGS) entry which is preliminary data.</text>
</comment>
<name>A0A6F9Y4F3_9LACO</name>
<accession>A0A6F9Y4F3</accession>
<organism evidence="1">
    <name type="scientific">Ligilactobacillus agilis</name>
    <dbReference type="NCBI Taxonomy" id="1601"/>
    <lineage>
        <taxon>Bacteria</taxon>
        <taxon>Bacillati</taxon>
        <taxon>Bacillota</taxon>
        <taxon>Bacilli</taxon>
        <taxon>Lactobacillales</taxon>
        <taxon>Lactobacillaceae</taxon>
        <taxon>Ligilactobacillus</taxon>
    </lineage>
</organism>
<dbReference type="Proteomes" id="UP000494160">
    <property type="component" value="Unassembled WGS sequence"/>
</dbReference>
<sequence>MDELKPYNSHFKKLERGVNNKPIIPMETFNNFLYYGNASVMVKTKVDTHVNQVESNADRLAMVTERYFVDELYSHQITLETKVFKNIFQVIPKGLKTNDYLKITINPDSIIMKPHESLRELMEVKLNIDLGIEEPFMFAVNPVYVRDVLMLLSSLKIKSFKLKYTDSNLRPLMFEADDIQVVVAPVRLPNM</sequence>
<evidence type="ECO:0000313" key="1">
    <source>
        <dbReference type="EMBL" id="GET12318.1"/>
    </source>
</evidence>
<dbReference type="RefSeq" id="WP_172577153.1">
    <property type="nucleotide sequence ID" value="NZ_BLAP01000030.1"/>
</dbReference>